<keyword evidence="4" id="KW-1185">Reference proteome</keyword>
<dbReference type="Pfam" id="PF00563">
    <property type="entry name" value="EAL"/>
    <property type="match status" value="1"/>
</dbReference>
<dbReference type="PROSITE" id="PS50883">
    <property type="entry name" value="EAL"/>
    <property type="match status" value="1"/>
</dbReference>
<reference evidence="3 4" key="1">
    <citation type="submission" date="2022-01" db="EMBL/GenBank/DDBJ databases">
        <title>Maritalea mediterranea sp. nov., isolated from marine plastic residues from the Malva-rosa beach (Valencia, Spain).</title>
        <authorList>
            <person name="Vidal-Verdu A."/>
            <person name="Molina-Menor E."/>
            <person name="Pascual J."/>
            <person name="Pereto J."/>
            <person name="Porcar M."/>
        </authorList>
    </citation>
    <scope>NUCLEOTIDE SEQUENCE [LARGE SCALE GENOMIC DNA]</scope>
    <source>
        <strain evidence="3 4">P4.10X</strain>
    </source>
</reference>
<dbReference type="PANTHER" id="PTHR44757:SF2">
    <property type="entry name" value="BIOFILM ARCHITECTURE MAINTENANCE PROTEIN MBAA"/>
    <property type="match status" value="1"/>
</dbReference>
<dbReference type="Proteomes" id="UP001201217">
    <property type="component" value="Unassembled WGS sequence"/>
</dbReference>
<organism evidence="3 4">
    <name type="scientific">Maritalea mediterranea</name>
    <dbReference type="NCBI Taxonomy" id="2909667"/>
    <lineage>
        <taxon>Bacteria</taxon>
        <taxon>Pseudomonadati</taxon>
        <taxon>Pseudomonadota</taxon>
        <taxon>Alphaproteobacteria</taxon>
        <taxon>Hyphomicrobiales</taxon>
        <taxon>Devosiaceae</taxon>
        <taxon>Maritalea</taxon>
    </lineage>
</organism>
<dbReference type="InterPro" id="IPR052155">
    <property type="entry name" value="Biofilm_reg_signaling"/>
</dbReference>
<sequence length="684" mass="75568">MSTEQNRMSATDSKTMISGGLEGIQESLKKINVDYSWWQDAFDNVTAENSSWVSSNMQVGVSESGTMDLLVIIQPDGRVIYSWTRYSGKASDPNILDHASLKALVDSLQDVPTTDVQARAQFMFVGEDLYLLSAARITPVDTTSVRPGQLPINIMGFHFHDERVAALGQSFLTPDLTVSKVVREGRMNIPLLDGDGKNIAHLTWSPPKPGQKLLAKSATPIFIVLVMFSLISVVVAKAAKLSARELANKEKSSYVAARTDGLTGLPNRFRFEERLRNQHIVAASRSGKLSILFLDLNDFKYVNDTLGHAAGDTLIRQVAQRLTNRLPKKSFLARVGGDEFTILLDAENAKAETTAIAIEIINDIQHDFHLCDKTINVSVSIGFAIADGKALPEELVRRADVAMYDAKKRRLPKPLQYKTEIETNIVKSRKVIEALRGALIEETLDVHYQPIVAAKSGELKSVEALVRWNSEELGLYPPASFIPLAEESGLIHKLGLYVFRRVCDDIAQMPDLKVSINLSPVQLRDSTLVDAFATILDETGVSAEQIEIELTEGILVTHPDIAKARMLELKRIGFSMALDDFGTGFSSIGYLRLLPFDKLKIDRSYIMDIEFDSEAAAFTQTIVNLGRALNMSVVAEGVETQEQLKIARLAGCDLIQGYLFSKPLSLACLKQWKQGPQDTLRLSS</sequence>
<protein>
    <submittedName>
        <fullName evidence="3">Bifunctional diguanylate cyclase/phosphodiesterase</fullName>
    </submittedName>
</protein>
<dbReference type="SMART" id="SM00267">
    <property type="entry name" value="GGDEF"/>
    <property type="match status" value="1"/>
</dbReference>
<dbReference type="CDD" id="cd01948">
    <property type="entry name" value="EAL"/>
    <property type="match status" value="1"/>
</dbReference>
<comment type="caution">
    <text evidence="3">The sequence shown here is derived from an EMBL/GenBank/DDBJ whole genome shotgun (WGS) entry which is preliminary data.</text>
</comment>
<dbReference type="InterPro" id="IPR007892">
    <property type="entry name" value="CHASE4"/>
</dbReference>
<dbReference type="CDD" id="cd01949">
    <property type="entry name" value="GGDEF"/>
    <property type="match status" value="1"/>
</dbReference>
<dbReference type="NCBIfam" id="TIGR00254">
    <property type="entry name" value="GGDEF"/>
    <property type="match status" value="1"/>
</dbReference>
<dbReference type="SUPFAM" id="SSF141868">
    <property type="entry name" value="EAL domain-like"/>
    <property type="match status" value="1"/>
</dbReference>
<dbReference type="Pfam" id="PF00990">
    <property type="entry name" value="GGDEF"/>
    <property type="match status" value="1"/>
</dbReference>
<evidence type="ECO:0000313" key="4">
    <source>
        <dbReference type="Proteomes" id="UP001201217"/>
    </source>
</evidence>
<dbReference type="RefSeq" id="WP_236113887.1">
    <property type="nucleotide sequence ID" value="NZ_JAKGTI010000001.1"/>
</dbReference>
<dbReference type="InterPro" id="IPR043128">
    <property type="entry name" value="Rev_trsase/Diguanyl_cyclase"/>
</dbReference>
<evidence type="ECO:0000259" key="2">
    <source>
        <dbReference type="PROSITE" id="PS50887"/>
    </source>
</evidence>
<dbReference type="SMART" id="SM00052">
    <property type="entry name" value="EAL"/>
    <property type="match status" value="1"/>
</dbReference>
<dbReference type="EMBL" id="JAKGTI010000001">
    <property type="protein sequence ID" value="MCF4098363.1"/>
    <property type="molecule type" value="Genomic_DNA"/>
</dbReference>
<dbReference type="InterPro" id="IPR000160">
    <property type="entry name" value="GGDEF_dom"/>
</dbReference>
<dbReference type="Pfam" id="PF05228">
    <property type="entry name" value="CHASE4"/>
    <property type="match status" value="1"/>
</dbReference>
<dbReference type="SUPFAM" id="SSF55073">
    <property type="entry name" value="Nucleotide cyclase"/>
    <property type="match status" value="1"/>
</dbReference>
<dbReference type="PROSITE" id="PS50887">
    <property type="entry name" value="GGDEF"/>
    <property type="match status" value="1"/>
</dbReference>
<dbReference type="Gene3D" id="3.20.20.450">
    <property type="entry name" value="EAL domain"/>
    <property type="match status" value="1"/>
</dbReference>
<dbReference type="PANTHER" id="PTHR44757">
    <property type="entry name" value="DIGUANYLATE CYCLASE DGCP"/>
    <property type="match status" value="1"/>
</dbReference>
<accession>A0ABS9E668</accession>
<dbReference type="InterPro" id="IPR035919">
    <property type="entry name" value="EAL_sf"/>
</dbReference>
<dbReference type="Gene3D" id="3.30.70.270">
    <property type="match status" value="1"/>
</dbReference>
<evidence type="ECO:0000259" key="1">
    <source>
        <dbReference type="PROSITE" id="PS50883"/>
    </source>
</evidence>
<name>A0ABS9E668_9HYPH</name>
<gene>
    <name evidence="3" type="ORF">L1I42_07670</name>
</gene>
<dbReference type="InterPro" id="IPR029787">
    <property type="entry name" value="Nucleotide_cyclase"/>
</dbReference>
<proteinExistence type="predicted"/>
<evidence type="ECO:0000313" key="3">
    <source>
        <dbReference type="EMBL" id="MCF4098363.1"/>
    </source>
</evidence>
<feature type="domain" description="EAL" evidence="1">
    <location>
        <begin position="428"/>
        <end position="677"/>
    </location>
</feature>
<dbReference type="InterPro" id="IPR001633">
    <property type="entry name" value="EAL_dom"/>
</dbReference>
<feature type="domain" description="GGDEF" evidence="2">
    <location>
        <begin position="287"/>
        <end position="419"/>
    </location>
</feature>